<dbReference type="Proteomes" id="UP000077755">
    <property type="component" value="Chromosome 9"/>
</dbReference>
<dbReference type="KEGG" id="dcr:108200878"/>
<feature type="domain" description="F-box" evidence="1">
    <location>
        <begin position="2"/>
        <end position="54"/>
    </location>
</feature>
<dbReference type="EMBL" id="CP093351">
    <property type="protein sequence ID" value="WOH16312.1"/>
    <property type="molecule type" value="Genomic_DNA"/>
</dbReference>
<accession>A0AAF1BH61</accession>
<evidence type="ECO:0000259" key="1">
    <source>
        <dbReference type="PROSITE" id="PS50181"/>
    </source>
</evidence>
<dbReference type="SMART" id="SM00256">
    <property type="entry name" value="FBOX"/>
    <property type="match status" value="1"/>
</dbReference>
<evidence type="ECO:0000313" key="3">
    <source>
        <dbReference type="Proteomes" id="UP000077755"/>
    </source>
</evidence>
<reference evidence="2" key="1">
    <citation type="journal article" date="2016" name="Nat. Genet.">
        <title>A high-quality carrot genome assembly provides new insights into carotenoid accumulation and asterid genome evolution.</title>
        <authorList>
            <person name="Iorizzo M."/>
            <person name="Ellison S."/>
            <person name="Senalik D."/>
            <person name="Zeng P."/>
            <person name="Satapoomin P."/>
            <person name="Huang J."/>
            <person name="Bowman M."/>
            <person name="Iovene M."/>
            <person name="Sanseverino W."/>
            <person name="Cavagnaro P."/>
            <person name="Yildiz M."/>
            <person name="Macko-Podgorni A."/>
            <person name="Moranska E."/>
            <person name="Grzebelus E."/>
            <person name="Grzebelus D."/>
            <person name="Ashrafi H."/>
            <person name="Zheng Z."/>
            <person name="Cheng S."/>
            <person name="Spooner D."/>
            <person name="Van Deynze A."/>
            <person name="Simon P."/>
        </authorList>
    </citation>
    <scope>NUCLEOTIDE SEQUENCE</scope>
    <source>
        <tissue evidence="2">Leaf</tissue>
    </source>
</reference>
<name>A0AAF1BH61_DAUCS</name>
<dbReference type="PROSITE" id="PS50181">
    <property type="entry name" value="FBOX"/>
    <property type="match status" value="1"/>
</dbReference>
<dbReference type="PANTHER" id="PTHR31672:SF13">
    <property type="entry name" value="F-BOX PROTEIN CPR30-LIKE"/>
    <property type="match status" value="1"/>
</dbReference>
<keyword evidence="3" id="KW-1185">Reference proteome</keyword>
<dbReference type="InterPro" id="IPR050796">
    <property type="entry name" value="SCF_F-box_component"/>
</dbReference>
<gene>
    <name evidence="2" type="ORF">DCAR_0935863</name>
</gene>
<reference evidence="2" key="2">
    <citation type="submission" date="2022-03" db="EMBL/GenBank/DDBJ databases">
        <title>Draft title - Genomic analysis of global carrot germplasm unveils the trajectory of domestication and the origin of high carotenoid orange carrot.</title>
        <authorList>
            <person name="Iorizzo M."/>
            <person name="Ellison S."/>
            <person name="Senalik D."/>
            <person name="Macko-Podgorni A."/>
            <person name="Grzebelus D."/>
            <person name="Bostan H."/>
            <person name="Rolling W."/>
            <person name="Curaba J."/>
            <person name="Simon P."/>
        </authorList>
    </citation>
    <scope>NUCLEOTIDE SEQUENCE</scope>
    <source>
        <tissue evidence="2">Leaf</tissue>
    </source>
</reference>
<dbReference type="PANTHER" id="PTHR31672">
    <property type="entry name" value="BNACNNG10540D PROTEIN"/>
    <property type="match status" value="1"/>
</dbReference>
<dbReference type="Gene3D" id="1.20.1280.50">
    <property type="match status" value="1"/>
</dbReference>
<dbReference type="InterPro" id="IPR001810">
    <property type="entry name" value="F-box_dom"/>
</dbReference>
<organism evidence="2 3">
    <name type="scientific">Daucus carota subsp. sativus</name>
    <name type="common">Carrot</name>
    <dbReference type="NCBI Taxonomy" id="79200"/>
    <lineage>
        <taxon>Eukaryota</taxon>
        <taxon>Viridiplantae</taxon>
        <taxon>Streptophyta</taxon>
        <taxon>Embryophyta</taxon>
        <taxon>Tracheophyta</taxon>
        <taxon>Spermatophyta</taxon>
        <taxon>Magnoliopsida</taxon>
        <taxon>eudicotyledons</taxon>
        <taxon>Gunneridae</taxon>
        <taxon>Pentapetalae</taxon>
        <taxon>asterids</taxon>
        <taxon>campanulids</taxon>
        <taxon>Apiales</taxon>
        <taxon>Apiaceae</taxon>
        <taxon>Apioideae</taxon>
        <taxon>Scandiceae</taxon>
        <taxon>Daucinae</taxon>
        <taxon>Daucus</taxon>
        <taxon>Daucus sect. Daucus</taxon>
    </lineage>
</organism>
<protein>
    <recommendedName>
        <fullName evidence="1">F-box domain-containing protein</fullName>
    </recommendedName>
</protein>
<dbReference type="SUPFAM" id="SSF81383">
    <property type="entry name" value="F-box domain"/>
    <property type="match status" value="1"/>
</dbReference>
<dbReference type="AlphaFoldDB" id="A0AAF1BH61"/>
<dbReference type="InterPro" id="IPR036047">
    <property type="entry name" value="F-box-like_dom_sf"/>
</dbReference>
<evidence type="ECO:0000313" key="2">
    <source>
        <dbReference type="EMBL" id="WOH16312.1"/>
    </source>
</evidence>
<proteinExistence type="predicted"/>
<sequence>MRSHISTLPDSMLAEILKRLSLKTLLICRSVQKSWYHFLQTPHFTNLHFTYQQINLNKYLLFKDIFENHVLSLRYDDEKCKESRVKPEIPPALSAKHEKLKLLSSFGLICLHCDATSFPRCVKYAFFDIYLWNPIVRKLKRVPDVPGIPARLFSSRIYWRNLAFGYVPEINDYVVVAIISFNDGDVSYDDDDHDDYDGLRYSNNTFSVVKREARSLFICVYRLSTNLWKKIIRKDEYPFGEIDTSFEPVVVNGTAIWRMMYGIPDLLYYDTMEDLLGIIRVPTEAYNRRWSNLIPPPMALLGQSIVCFNKDLDFQESGLYIWTLKEGDKRRRKLKNVHSRGEMYFWEKKICVGLEESARLDFVGSRNNGELIFPKLYQCHLVSYNVEKGEVNDFVQFWYKWFSHGIARGKNHYGFEDRKLDIIAVPFSVHPFVESLVLLDGDSL</sequence>
<dbReference type="Pfam" id="PF00646">
    <property type="entry name" value="F-box"/>
    <property type="match status" value="1"/>
</dbReference>